<dbReference type="RefSeq" id="WP_120194109.1">
    <property type="nucleotide sequence ID" value="NZ_RAPK01000011.1"/>
</dbReference>
<organism evidence="2 3">
    <name type="scientific">Sinobaca qinghaiensis</name>
    <dbReference type="NCBI Taxonomy" id="342944"/>
    <lineage>
        <taxon>Bacteria</taxon>
        <taxon>Bacillati</taxon>
        <taxon>Bacillota</taxon>
        <taxon>Bacilli</taxon>
        <taxon>Bacillales</taxon>
        <taxon>Sporolactobacillaceae</taxon>
        <taxon>Sinobaca</taxon>
    </lineage>
</organism>
<gene>
    <name evidence="2" type="ORF">ATL39_2968</name>
</gene>
<dbReference type="Gene3D" id="3.40.630.30">
    <property type="match status" value="1"/>
</dbReference>
<dbReference type="EMBL" id="RAPK01000011">
    <property type="protein sequence ID" value="RKD69548.1"/>
    <property type="molecule type" value="Genomic_DNA"/>
</dbReference>
<evidence type="ECO:0000313" key="2">
    <source>
        <dbReference type="EMBL" id="RKD69548.1"/>
    </source>
</evidence>
<dbReference type="Pfam" id="PF13302">
    <property type="entry name" value="Acetyltransf_3"/>
    <property type="match status" value="1"/>
</dbReference>
<dbReference type="AlphaFoldDB" id="A0A419UWN9"/>
<proteinExistence type="predicted"/>
<dbReference type="PROSITE" id="PS51186">
    <property type="entry name" value="GNAT"/>
    <property type="match status" value="1"/>
</dbReference>
<evidence type="ECO:0000313" key="3">
    <source>
        <dbReference type="Proteomes" id="UP000285120"/>
    </source>
</evidence>
<protein>
    <submittedName>
        <fullName evidence="2">RimJ/RimL family protein N-acetyltransferase</fullName>
    </submittedName>
</protein>
<dbReference type="GO" id="GO:0016747">
    <property type="term" value="F:acyltransferase activity, transferring groups other than amino-acyl groups"/>
    <property type="evidence" value="ECO:0007669"/>
    <property type="project" value="InterPro"/>
</dbReference>
<dbReference type="SUPFAM" id="SSF55729">
    <property type="entry name" value="Acyl-CoA N-acyltransferases (Nat)"/>
    <property type="match status" value="1"/>
</dbReference>
<dbReference type="OrthoDB" id="9795206at2"/>
<dbReference type="InterPro" id="IPR000182">
    <property type="entry name" value="GNAT_dom"/>
</dbReference>
<dbReference type="PANTHER" id="PTHR43415:SF4">
    <property type="entry name" value="N-ACETYLTRANSFERASE DOMAIN-CONTAINING PROTEIN"/>
    <property type="match status" value="1"/>
</dbReference>
<dbReference type="Proteomes" id="UP000285120">
    <property type="component" value="Unassembled WGS sequence"/>
</dbReference>
<evidence type="ECO:0000259" key="1">
    <source>
        <dbReference type="PROSITE" id="PS51186"/>
    </source>
</evidence>
<dbReference type="InterPro" id="IPR016181">
    <property type="entry name" value="Acyl_CoA_acyltransferase"/>
</dbReference>
<keyword evidence="2" id="KW-0808">Transferase</keyword>
<keyword evidence="3" id="KW-1185">Reference proteome</keyword>
<name>A0A419UWN9_9BACL</name>
<feature type="domain" description="N-acetyltransferase" evidence="1">
    <location>
        <begin position="9"/>
        <end position="178"/>
    </location>
</feature>
<reference evidence="2 3" key="1">
    <citation type="submission" date="2018-09" db="EMBL/GenBank/DDBJ databases">
        <title>Genomic Encyclopedia of Archaeal and Bacterial Type Strains, Phase II (KMG-II): from individual species to whole genera.</title>
        <authorList>
            <person name="Goeker M."/>
        </authorList>
    </citation>
    <scope>NUCLEOTIDE SEQUENCE [LARGE SCALE GENOMIC DNA]</scope>
    <source>
        <strain evidence="2 3">DSM 17008</strain>
    </source>
</reference>
<accession>A0A419UWN9</accession>
<sequence length="185" mass="21823">MLQLNGTLITLSEPTESDIKALYFWKYEEQKQEAKKWNAPYIQEKMLTEQEYFNTWYHPHHIIDSVPHSLVIKVNNIPIGYVGSYWVDKATQWLEIGIVIYDSSYWNGGFGSEAFYLWIGYLFKETRLHRLGISTWSGNKRMIQAAKKSGMVEEARIRQARIVNNEYFDAVKMGILKSEWETFHN</sequence>
<dbReference type="PANTHER" id="PTHR43415">
    <property type="entry name" value="SPERMIDINE N(1)-ACETYLTRANSFERASE"/>
    <property type="match status" value="1"/>
</dbReference>
<comment type="caution">
    <text evidence="2">The sequence shown here is derived from an EMBL/GenBank/DDBJ whole genome shotgun (WGS) entry which is preliminary data.</text>
</comment>